<reference evidence="4 5" key="1">
    <citation type="submission" date="2013-12" db="EMBL/GenBank/DDBJ databases">
        <title>Draft genome of the parsitic nematode Ancylostoma duodenale.</title>
        <authorList>
            <person name="Mitreva M."/>
        </authorList>
    </citation>
    <scope>NUCLEOTIDE SEQUENCE [LARGE SCALE GENOMIC DNA]</scope>
    <source>
        <strain evidence="4 5">Zhejiang</strain>
    </source>
</reference>
<protein>
    <recommendedName>
        <fullName evidence="6">Glutaredoxin domain-containing protein</fullName>
    </recommendedName>
</protein>
<keyword evidence="5" id="KW-1185">Reference proteome</keyword>
<organism evidence="4 5">
    <name type="scientific">Ancylostoma duodenale</name>
    <dbReference type="NCBI Taxonomy" id="51022"/>
    <lineage>
        <taxon>Eukaryota</taxon>
        <taxon>Metazoa</taxon>
        <taxon>Ecdysozoa</taxon>
        <taxon>Nematoda</taxon>
        <taxon>Chromadorea</taxon>
        <taxon>Rhabditida</taxon>
        <taxon>Rhabditina</taxon>
        <taxon>Rhabditomorpha</taxon>
        <taxon>Strongyloidea</taxon>
        <taxon>Ancylostomatidae</taxon>
        <taxon>Ancylostomatinae</taxon>
        <taxon>Ancylostoma</taxon>
    </lineage>
</organism>
<dbReference type="AlphaFoldDB" id="A0A0C2GGY7"/>
<comment type="similarity">
    <text evidence="1">Belongs to the GILT family.</text>
</comment>
<dbReference type="Pfam" id="PF03227">
    <property type="entry name" value="GILT"/>
    <property type="match status" value="1"/>
</dbReference>
<evidence type="ECO:0000256" key="1">
    <source>
        <dbReference type="ARBA" id="ARBA00005679"/>
    </source>
</evidence>
<feature type="signal peptide" evidence="3">
    <location>
        <begin position="1"/>
        <end position="19"/>
    </location>
</feature>
<dbReference type="EMBL" id="KN733487">
    <property type="protein sequence ID" value="KIH58124.1"/>
    <property type="molecule type" value="Genomic_DNA"/>
</dbReference>
<evidence type="ECO:0000256" key="3">
    <source>
        <dbReference type="SAM" id="SignalP"/>
    </source>
</evidence>
<name>A0A0C2GGY7_9BILA</name>
<evidence type="ECO:0000256" key="2">
    <source>
        <dbReference type="ARBA" id="ARBA00023180"/>
    </source>
</evidence>
<proteinExistence type="inferred from homology"/>
<sequence length="59" mass="6725">MLGWIAATLLILPAVMVDAQVVNVTIFTESQCPYCTKLLREQIWPFYVNRPGIMNLQTL</sequence>
<evidence type="ECO:0000313" key="5">
    <source>
        <dbReference type="Proteomes" id="UP000054047"/>
    </source>
</evidence>
<feature type="chain" id="PRO_5002149221" description="Glutaredoxin domain-containing protein" evidence="3">
    <location>
        <begin position="20"/>
        <end position="59"/>
    </location>
</feature>
<evidence type="ECO:0000313" key="4">
    <source>
        <dbReference type="EMBL" id="KIH58124.1"/>
    </source>
</evidence>
<dbReference type="InterPro" id="IPR004911">
    <property type="entry name" value="Interferon-induced_GILT"/>
</dbReference>
<dbReference type="GO" id="GO:0016671">
    <property type="term" value="F:oxidoreductase activity, acting on a sulfur group of donors, disulfide as acceptor"/>
    <property type="evidence" value="ECO:0007669"/>
    <property type="project" value="InterPro"/>
</dbReference>
<accession>A0A0C2GGY7</accession>
<gene>
    <name evidence="4" type="ORF">ANCDUO_11676</name>
</gene>
<keyword evidence="2" id="KW-0325">Glycoprotein</keyword>
<dbReference type="OrthoDB" id="958254at2759"/>
<keyword evidence="3" id="KW-0732">Signal</keyword>
<dbReference type="Proteomes" id="UP000054047">
    <property type="component" value="Unassembled WGS sequence"/>
</dbReference>
<evidence type="ECO:0008006" key="6">
    <source>
        <dbReference type="Google" id="ProtNLM"/>
    </source>
</evidence>